<evidence type="ECO:0000313" key="10">
    <source>
        <dbReference type="Proteomes" id="UP001606134"/>
    </source>
</evidence>
<keyword evidence="4 7" id="KW-0808">Transferase</keyword>
<proteinExistence type="inferred from homology"/>
<comment type="pathway">
    <text evidence="1 7">Bacterial outer membrane biogenesis; LPS core biosynthesis.</text>
</comment>
<reference evidence="9 10" key="1">
    <citation type="submission" date="2024-08" db="EMBL/GenBank/DDBJ databases">
        <authorList>
            <person name="Lu H."/>
        </authorList>
    </citation>
    <scope>NUCLEOTIDE SEQUENCE [LARGE SCALE GENOMIC DNA]</scope>
    <source>
        <strain evidence="9 10">BYS78W</strain>
    </source>
</reference>
<gene>
    <name evidence="9" type="ORF">ACG04R_13390</name>
</gene>
<sequence>MPEGLALALYAAALRLLAPLYLLRLWRRGAKEALYRHALGERLGFYRGKTQPGRLFVHAVSLGETRAASALITALREREPGVKILLTHSTATGREAGEALLKDGDAQAWLPYDTPGAVRRFLRHWQPRLGVLMETEVWPTLQREAERAGVPMVLANARLSARSLRQGQRFGALLRPAARRMTLALAQTEADAQRIREMGTARVEVAGNLKYDIAMDPALIARGQAWAKQIGRPVLMLAVSREGEEAALLAEWTKWPAPRPLLAIVPRHPQRFDEIAALITSAGFTLARRSGWGDEPPVEALQADVWLGDSMREMPLYYGLASVALLGGSFEPLGGQNLIEAAACGCPVLAGPHTFNFAEATELSLAAGAAERCASMGNAVTRGLALCADAPAREAMSRNALSFSSAHRGAAARMAKALL</sequence>
<accession>A0ABW7HCM8</accession>
<dbReference type="InterPro" id="IPR007507">
    <property type="entry name" value="Glycos_transf_N"/>
</dbReference>
<keyword evidence="7" id="KW-0448">Lipopolysaccharide biosynthesis</keyword>
<evidence type="ECO:0000259" key="8">
    <source>
        <dbReference type="Pfam" id="PF04413"/>
    </source>
</evidence>
<dbReference type="InterPro" id="IPR039901">
    <property type="entry name" value="Kdotransferase"/>
</dbReference>
<dbReference type="EMBL" id="JBIGIC010000006">
    <property type="protein sequence ID" value="MFG6487670.1"/>
    <property type="molecule type" value="Genomic_DNA"/>
</dbReference>
<keyword evidence="10" id="KW-1185">Reference proteome</keyword>
<dbReference type="PANTHER" id="PTHR42755">
    <property type="entry name" value="3-DEOXY-MANNO-OCTULOSONATE CYTIDYLYLTRANSFERASE"/>
    <property type="match status" value="1"/>
</dbReference>
<comment type="function">
    <text evidence="7">Involved in lipopolysaccharide (LPS) biosynthesis. Catalyzes the transfer of 3-deoxy-D-manno-octulosonate (Kdo) residue(s) from CMP-Kdo to lipid IV(A), the tetraacyldisaccharide-1,4'-bisphosphate precursor of lipid A.</text>
</comment>
<evidence type="ECO:0000256" key="5">
    <source>
        <dbReference type="ARBA" id="ARBA00031445"/>
    </source>
</evidence>
<evidence type="ECO:0000256" key="7">
    <source>
        <dbReference type="RuleBase" id="RU365103"/>
    </source>
</evidence>
<name>A0ABW7HCM8_9BURK</name>
<evidence type="ECO:0000313" key="9">
    <source>
        <dbReference type="EMBL" id="MFG6487670.1"/>
    </source>
</evidence>
<comment type="similarity">
    <text evidence="7">Belongs to the glycosyltransferase group 1 family.</text>
</comment>
<dbReference type="EC" id="2.4.99.12" evidence="2 7"/>
<keyword evidence="7" id="KW-0472">Membrane</keyword>
<protein>
    <recommendedName>
        <fullName evidence="3 7">3-deoxy-D-manno-octulosonic acid transferase</fullName>
        <shortName evidence="7">Kdo transferase</shortName>
        <ecNumber evidence="2 7">2.4.99.12</ecNumber>
    </recommendedName>
    <alternativeName>
        <fullName evidence="5 7">Lipid IV(A) 3-deoxy-D-manno-octulosonic acid transferase</fullName>
    </alternativeName>
</protein>
<dbReference type="RefSeq" id="WP_394411018.1">
    <property type="nucleotide sequence ID" value="NZ_JBIGIC010000006.1"/>
</dbReference>
<keyword evidence="7" id="KW-1003">Cell membrane</keyword>
<evidence type="ECO:0000256" key="4">
    <source>
        <dbReference type="ARBA" id="ARBA00022679"/>
    </source>
</evidence>
<dbReference type="SUPFAM" id="SSF53756">
    <property type="entry name" value="UDP-Glycosyltransferase/glycogen phosphorylase"/>
    <property type="match status" value="1"/>
</dbReference>
<dbReference type="GO" id="GO:0016740">
    <property type="term" value="F:transferase activity"/>
    <property type="evidence" value="ECO:0007669"/>
    <property type="project" value="UniProtKB-KW"/>
</dbReference>
<evidence type="ECO:0000256" key="6">
    <source>
        <dbReference type="ARBA" id="ARBA00049183"/>
    </source>
</evidence>
<dbReference type="Gene3D" id="3.40.50.11720">
    <property type="entry name" value="3-Deoxy-D-manno-octulosonic-acid transferase, N-terminal domain"/>
    <property type="match status" value="1"/>
</dbReference>
<dbReference type="PANTHER" id="PTHR42755:SF1">
    <property type="entry name" value="3-DEOXY-D-MANNO-OCTULOSONIC ACID TRANSFERASE, MITOCHONDRIAL-RELATED"/>
    <property type="match status" value="1"/>
</dbReference>
<evidence type="ECO:0000256" key="2">
    <source>
        <dbReference type="ARBA" id="ARBA00012621"/>
    </source>
</evidence>
<evidence type="ECO:0000256" key="3">
    <source>
        <dbReference type="ARBA" id="ARBA00019077"/>
    </source>
</evidence>
<organism evidence="9 10">
    <name type="scientific">Pelomonas candidula</name>
    <dbReference type="NCBI Taxonomy" id="3299025"/>
    <lineage>
        <taxon>Bacteria</taxon>
        <taxon>Pseudomonadati</taxon>
        <taxon>Pseudomonadota</taxon>
        <taxon>Betaproteobacteria</taxon>
        <taxon>Burkholderiales</taxon>
        <taxon>Sphaerotilaceae</taxon>
        <taxon>Roseateles</taxon>
    </lineage>
</organism>
<dbReference type="Pfam" id="PF04413">
    <property type="entry name" value="Glycos_transf_N"/>
    <property type="match status" value="1"/>
</dbReference>
<dbReference type="InterPro" id="IPR038107">
    <property type="entry name" value="Glycos_transf_N_sf"/>
</dbReference>
<comment type="catalytic activity">
    <reaction evidence="6 7">
        <text>lipid IVA (E. coli) + CMP-3-deoxy-beta-D-manno-octulosonate = alpha-Kdo-(2-&gt;6)-lipid IVA (E. coli) + CMP + H(+)</text>
        <dbReference type="Rhea" id="RHEA:28066"/>
        <dbReference type="ChEBI" id="CHEBI:15378"/>
        <dbReference type="ChEBI" id="CHEBI:58603"/>
        <dbReference type="ChEBI" id="CHEBI:60364"/>
        <dbReference type="ChEBI" id="CHEBI:60377"/>
        <dbReference type="ChEBI" id="CHEBI:85987"/>
        <dbReference type="EC" id="2.4.99.12"/>
    </reaction>
</comment>
<dbReference type="Gene3D" id="3.40.50.2000">
    <property type="entry name" value="Glycogen Phosphorylase B"/>
    <property type="match status" value="1"/>
</dbReference>
<evidence type="ECO:0000256" key="1">
    <source>
        <dbReference type="ARBA" id="ARBA00004713"/>
    </source>
</evidence>
<comment type="caution">
    <text evidence="9">The sequence shown here is derived from an EMBL/GenBank/DDBJ whole genome shotgun (WGS) entry which is preliminary data.</text>
</comment>
<feature type="domain" description="3-deoxy-D-manno-octulosonic-acid transferase N-terminal" evidence="8">
    <location>
        <begin position="38"/>
        <end position="213"/>
    </location>
</feature>
<dbReference type="Proteomes" id="UP001606134">
    <property type="component" value="Unassembled WGS sequence"/>
</dbReference>
<comment type="subcellular location">
    <subcellularLocation>
        <location evidence="7">Cell membrane</location>
    </subcellularLocation>
</comment>